<evidence type="ECO:0000313" key="3">
    <source>
        <dbReference type="Proteomes" id="UP000287857"/>
    </source>
</evidence>
<dbReference type="OrthoDB" id="10005644at2"/>
<organism evidence="2 3">
    <name type="scientific">Vagococcus vulneris</name>
    <dbReference type="NCBI Taxonomy" id="1977869"/>
    <lineage>
        <taxon>Bacteria</taxon>
        <taxon>Bacillati</taxon>
        <taxon>Bacillota</taxon>
        <taxon>Bacilli</taxon>
        <taxon>Lactobacillales</taxon>
        <taxon>Enterococcaceae</taxon>
        <taxon>Vagococcus</taxon>
    </lineage>
</organism>
<name>A0A429ZXM1_9ENTE</name>
<dbReference type="AlphaFoldDB" id="A0A429ZXM1"/>
<reference evidence="2 3" key="1">
    <citation type="submission" date="2017-05" db="EMBL/GenBank/DDBJ databases">
        <title>Vagococcus spp. assemblies.</title>
        <authorList>
            <person name="Gulvik C.A."/>
        </authorList>
    </citation>
    <scope>NUCLEOTIDE SEQUENCE [LARGE SCALE GENOMIC DNA]</scope>
    <source>
        <strain evidence="2 3">SS1995</strain>
    </source>
</reference>
<comment type="caution">
    <text evidence="2">The sequence shown here is derived from an EMBL/GenBank/DDBJ whole genome shotgun (WGS) entry which is preliminary data.</text>
</comment>
<evidence type="ECO:0000313" key="2">
    <source>
        <dbReference type="EMBL" id="RST98618.1"/>
    </source>
</evidence>
<keyword evidence="3" id="KW-1185">Reference proteome</keyword>
<keyword evidence="1" id="KW-0812">Transmembrane</keyword>
<feature type="transmembrane region" description="Helical" evidence="1">
    <location>
        <begin position="7"/>
        <end position="29"/>
    </location>
</feature>
<proteinExistence type="predicted"/>
<dbReference type="EMBL" id="NGJS01000009">
    <property type="protein sequence ID" value="RST98618.1"/>
    <property type="molecule type" value="Genomic_DNA"/>
</dbReference>
<keyword evidence="1" id="KW-0472">Membrane</keyword>
<keyword evidence="1" id="KW-1133">Transmembrane helix</keyword>
<accession>A0A429ZXM1</accession>
<protein>
    <submittedName>
        <fullName evidence="2">Uncharacterized protein</fullName>
    </submittedName>
</protein>
<gene>
    <name evidence="2" type="ORF">CBF37_07530</name>
</gene>
<sequence length="140" mass="16060">MKLFKNGYFWLFLAFLILGIYQLLTFFAYINILNFLAGILFIIAAGLVLLAVLKPKKSTTNNDTIDVNIPEKTLVTETTEVITSEEVPQLTDTELEEVKIMLREESEAYIVRWISDQKNISMDTAQEVYEGVLINMEKPF</sequence>
<dbReference type="RefSeq" id="WP_125984152.1">
    <property type="nucleotide sequence ID" value="NZ_NGJS01000009.1"/>
</dbReference>
<evidence type="ECO:0000256" key="1">
    <source>
        <dbReference type="SAM" id="Phobius"/>
    </source>
</evidence>
<feature type="transmembrane region" description="Helical" evidence="1">
    <location>
        <begin position="35"/>
        <end position="53"/>
    </location>
</feature>
<dbReference type="Proteomes" id="UP000287857">
    <property type="component" value="Unassembled WGS sequence"/>
</dbReference>